<organism evidence="2 3">
    <name type="scientific">Veillonella seminalis ACS-216-V-Col6b</name>
    <dbReference type="NCBI Taxonomy" id="883156"/>
    <lineage>
        <taxon>Bacteria</taxon>
        <taxon>Bacillati</taxon>
        <taxon>Bacillota</taxon>
        <taxon>Negativicutes</taxon>
        <taxon>Veillonellales</taxon>
        <taxon>Veillonellaceae</taxon>
        <taxon>Veillonella</taxon>
    </lineage>
</organism>
<gene>
    <name evidence="2" type="ORF">HMPREF9282_01219</name>
</gene>
<dbReference type="AlphaFoldDB" id="K9D200"/>
<feature type="transmembrane region" description="Helical" evidence="1">
    <location>
        <begin position="6"/>
        <end position="25"/>
    </location>
</feature>
<proteinExistence type="predicted"/>
<dbReference type="Proteomes" id="UP000009891">
    <property type="component" value="Unassembled WGS sequence"/>
</dbReference>
<keyword evidence="1" id="KW-1133">Transmembrane helix</keyword>
<name>K9D200_9FIRM</name>
<sequence>MIRIELYYIEIIGLIFAVFLLYVSYKFAWQIFSHEQKERNNEKQ</sequence>
<dbReference type="EMBL" id="AHAF01000008">
    <property type="protein sequence ID" value="EKU78313.1"/>
    <property type="molecule type" value="Genomic_DNA"/>
</dbReference>
<comment type="caution">
    <text evidence="2">The sequence shown here is derived from an EMBL/GenBank/DDBJ whole genome shotgun (WGS) entry which is preliminary data.</text>
</comment>
<evidence type="ECO:0000256" key="1">
    <source>
        <dbReference type="SAM" id="Phobius"/>
    </source>
</evidence>
<protein>
    <submittedName>
        <fullName evidence="2">Uncharacterized protein</fullName>
    </submittedName>
</protein>
<evidence type="ECO:0000313" key="2">
    <source>
        <dbReference type="EMBL" id="EKU78313.1"/>
    </source>
</evidence>
<dbReference type="HOGENOM" id="CLU_3223519_0_0_9"/>
<keyword evidence="1" id="KW-0812">Transmembrane</keyword>
<keyword evidence="1" id="KW-0472">Membrane</keyword>
<keyword evidence="3" id="KW-1185">Reference proteome</keyword>
<dbReference type="STRING" id="883156.HMPREF9282_01219"/>
<accession>K9D200</accession>
<evidence type="ECO:0000313" key="3">
    <source>
        <dbReference type="Proteomes" id="UP000009891"/>
    </source>
</evidence>
<reference evidence="2 3" key="1">
    <citation type="submission" date="2012-09" db="EMBL/GenBank/DDBJ databases">
        <title>The Genome Sequence of Veillonella ratti ACS-216-V-COL6B.</title>
        <authorList>
            <consortium name="The Broad Institute Genome Sequencing Platform"/>
            <person name="Earl A."/>
            <person name="Ward D."/>
            <person name="Feldgarden M."/>
            <person name="Gevers D."/>
            <person name="Saerens B."/>
            <person name="Vaneechoutte M."/>
            <person name="Walker B."/>
            <person name="Young S.K."/>
            <person name="Zeng Q."/>
            <person name="Gargeya S."/>
            <person name="Fitzgerald M."/>
            <person name="Haas B."/>
            <person name="Abouelleil A."/>
            <person name="Alvarado L."/>
            <person name="Arachchi H.M."/>
            <person name="Berlin A."/>
            <person name="Chapman S.B."/>
            <person name="Goldberg J."/>
            <person name="Griggs A."/>
            <person name="Gujja S."/>
            <person name="Hansen M."/>
            <person name="Howarth C."/>
            <person name="Imamovic A."/>
            <person name="Larimer J."/>
            <person name="McCowen C."/>
            <person name="Montmayeur A."/>
            <person name="Murphy C."/>
            <person name="Neiman D."/>
            <person name="Pearson M."/>
            <person name="Priest M."/>
            <person name="Roberts A."/>
            <person name="Saif S."/>
            <person name="Shea T."/>
            <person name="Sisk P."/>
            <person name="Sykes S."/>
            <person name="Wortman J."/>
            <person name="Nusbaum C."/>
            <person name="Birren B."/>
        </authorList>
    </citation>
    <scope>NUCLEOTIDE SEQUENCE [LARGE SCALE GENOMIC DNA]</scope>
    <source>
        <strain evidence="2 3">ACS-216-V-Col6b</strain>
    </source>
</reference>